<dbReference type="PANTHER" id="PTHR46825:SF11">
    <property type="entry name" value="PENICILLIN-BINDING PROTEIN 4"/>
    <property type="match status" value="1"/>
</dbReference>
<evidence type="ECO:0000256" key="3">
    <source>
        <dbReference type="SAM" id="SignalP"/>
    </source>
</evidence>
<keyword evidence="3" id="KW-0732">Signal</keyword>
<dbReference type="PANTHER" id="PTHR46825">
    <property type="entry name" value="D-ALANYL-D-ALANINE-CARBOXYPEPTIDASE/ENDOPEPTIDASE AMPH"/>
    <property type="match status" value="1"/>
</dbReference>
<dbReference type="RefSeq" id="WP_163954760.1">
    <property type="nucleotide sequence ID" value="NZ_JAAFZH010000019.1"/>
</dbReference>
<evidence type="ECO:0000259" key="4">
    <source>
        <dbReference type="Pfam" id="PF00144"/>
    </source>
</evidence>
<proteinExistence type="predicted"/>
<dbReference type="GO" id="GO:0016020">
    <property type="term" value="C:membrane"/>
    <property type="evidence" value="ECO:0007669"/>
    <property type="project" value="UniProtKB-SubCell"/>
</dbReference>
<dbReference type="AlphaFoldDB" id="A0A6L9LDJ8"/>
<organism evidence="5 6">
    <name type="scientific">Spirosoma terrae</name>
    <dbReference type="NCBI Taxonomy" id="1968276"/>
    <lineage>
        <taxon>Bacteria</taxon>
        <taxon>Pseudomonadati</taxon>
        <taxon>Bacteroidota</taxon>
        <taxon>Cytophagia</taxon>
        <taxon>Cytophagales</taxon>
        <taxon>Cytophagaceae</taxon>
        <taxon>Spirosoma</taxon>
    </lineage>
</organism>
<sequence>MNLFCKVYILILLTGSLNAVGQSKALKLDELMQAYLNVNEFNGSVLVSRQGEILLKKGYGFRDRKLNATNEPQTIFQIASITKTLTATLVLKLVELKKLTLQDKLSQFCPNYPHGDSISIQDLLAHTAGIYNYTQDREFMLQQATQPATEAKMLALFRDKPLDFPPGSNWNYSNSGYSLLGYIIQKVTQMSYQQALNQYVLSPLQMTHSGFDFSQVNPDKRATGYYAQTGKEYTQEAPIVDSSVSFSAGSLYSTVEDLYRFHQGIQRHQIIGVNLQTEAYRPIRHQYGLGWMIDTVYSQRVVSHSGGIFGFRSNIARLPADDVCIILLANIETPALAELTKGLLAVIYEQPYELPVQKRSITLPESILMSYRGTYEISEPHLVIQVKVEDGQLIVYPAKGPRSVLVAEDETHFFDQLQESIRIWFEKDSSGSVDRMLITMNGNTRIGKRKND</sequence>
<gene>
    <name evidence="5" type="ORF">GK108_27305</name>
</gene>
<name>A0A6L9LDJ8_9BACT</name>
<reference evidence="5 6" key="1">
    <citation type="submission" date="2020-02" db="EMBL/GenBank/DDBJ databases">
        <title>Draft genome sequence of two Spirosoma agri KCTC 52727 and Spirosoma terrae KCTC 52035.</title>
        <authorList>
            <person name="Rojas J."/>
            <person name="Ambika Manirajan B."/>
            <person name="Suarez C."/>
            <person name="Ratering S."/>
            <person name="Schnell S."/>
        </authorList>
    </citation>
    <scope>NUCLEOTIDE SEQUENCE [LARGE SCALE GENOMIC DNA]</scope>
    <source>
        <strain evidence="5 6">KCTC 52035</strain>
    </source>
</reference>
<dbReference type="InterPro" id="IPR012338">
    <property type="entry name" value="Beta-lactam/transpept-like"/>
</dbReference>
<evidence type="ECO:0000256" key="2">
    <source>
        <dbReference type="ARBA" id="ARBA00023136"/>
    </source>
</evidence>
<keyword evidence="6" id="KW-1185">Reference proteome</keyword>
<protein>
    <submittedName>
        <fullName evidence="5">Beta-lactamase family protein</fullName>
    </submittedName>
</protein>
<evidence type="ECO:0000256" key="1">
    <source>
        <dbReference type="ARBA" id="ARBA00004370"/>
    </source>
</evidence>
<accession>A0A6L9LDJ8</accession>
<feature type="chain" id="PRO_5026892746" evidence="3">
    <location>
        <begin position="22"/>
        <end position="452"/>
    </location>
</feature>
<dbReference type="Proteomes" id="UP000474175">
    <property type="component" value="Unassembled WGS sequence"/>
</dbReference>
<keyword evidence="2" id="KW-0472">Membrane</keyword>
<dbReference type="Gene3D" id="3.40.710.10">
    <property type="entry name" value="DD-peptidase/beta-lactamase superfamily"/>
    <property type="match status" value="1"/>
</dbReference>
<dbReference type="SUPFAM" id="SSF56601">
    <property type="entry name" value="beta-lactamase/transpeptidase-like"/>
    <property type="match status" value="1"/>
</dbReference>
<feature type="signal peptide" evidence="3">
    <location>
        <begin position="1"/>
        <end position="21"/>
    </location>
</feature>
<evidence type="ECO:0000313" key="5">
    <source>
        <dbReference type="EMBL" id="NDU98624.1"/>
    </source>
</evidence>
<comment type="subcellular location">
    <subcellularLocation>
        <location evidence="1">Membrane</location>
    </subcellularLocation>
</comment>
<feature type="domain" description="Beta-lactamase-related" evidence="4">
    <location>
        <begin position="43"/>
        <end position="335"/>
    </location>
</feature>
<dbReference type="Pfam" id="PF00144">
    <property type="entry name" value="Beta-lactamase"/>
    <property type="match status" value="1"/>
</dbReference>
<dbReference type="InterPro" id="IPR001466">
    <property type="entry name" value="Beta-lactam-related"/>
</dbReference>
<evidence type="ECO:0000313" key="6">
    <source>
        <dbReference type="Proteomes" id="UP000474175"/>
    </source>
</evidence>
<comment type="caution">
    <text evidence="5">The sequence shown here is derived from an EMBL/GenBank/DDBJ whole genome shotgun (WGS) entry which is preliminary data.</text>
</comment>
<dbReference type="InterPro" id="IPR050491">
    <property type="entry name" value="AmpC-like"/>
</dbReference>
<dbReference type="EMBL" id="JAAFZH010000019">
    <property type="protein sequence ID" value="NDU98624.1"/>
    <property type="molecule type" value="Genomic_DNA"/>
</dbReference>